<organism evidence="4 5">
    <name type="scientific">Streptomyces nymphaeiformis</name>
    <dbReference type="NCBI Taxonomy" id="2663842"/>
    <lineage>
        <taxon>Bacteria</taxon>
        <taxon>Bacillati</taxon>
        <taxon>Actinomycetota</taxon>
        <taxon>Actinomycetes</taxon>
        <taxon>Kitasatosporales</taxon>
        <taxon>Streptomycetaceae</taxon>
        <taxon>Streptomyces</taxon>
    </lineage>
</organism>
<keyword evidence="2 4" id="KW-0560">Oxidoreductase</keyword>
<gene>
    <name evidence="4" type="ORF">GGE06_005084</name>
</gene>
<comment type="caution">
    <text evidence="4">The sequence shown here is derived from an EMBL/GenBank/DDBJ whole genome shotgun (WGS) entry which is preliminary data.</text>
</comment>
<sequence length="313" mass="32389">MRAVTMSSHGGPEVLRLTEIPEPEPTAGHHRVEVLQAGVNYADLHVREGDYLAGVTLPYVPGNEVMGYSDGRRVVALTRGGGYAQVALAHHRSTIPVPDDIDDATAISLTLQGNSAWHLLHTVLRINPGEAVIVPAAAGGVGSLAVQLAKRAGARVVALAGTDAKRALALGLGADAVVDSNSTSLAADLQEATHGTAAAALEMTGGDTLHATLEALAPMGRMAVYGSVSGVETTVATRDLMATGKTVSGFWLPLLFGHRTALRDSMTDLFQAVRDGELAVPAPAVYPLTEAARAHEDIAARRTTGKVVLDPAA</sequence>
<evidence type="ECO:0000259" key="3">
    <source>
        <dbReference type="SMART" id="SM00829"/>
    </source>
</evidence>
<dbReference type="InterPro" id="IPR013149">
    <property type="entry name" value="ADH-like_C"/>
</dbReference>
<dbReference type="InterPro" id="IPR036291">
    <property type="entry name" value="NAD(P)-bd_dom_sf"/>
</dbReference>
<dbReference type="GO" id="GO:0005829">
    <property type="term" value="C:cytosol"/>
    <property type="evidence" value="ECO:0007669"/>
    <property type="project" value="TreeGrafter"/>
</dbReference>
<proteinExistence type="predicted"/>
<dbReference type="Gene3D" id="3.40.50.720">
    <property type="entry name" value="NAD(P)-binding Rossmann-like Domain"/>
    <property type="match status" value="1"/>
</dbReference>
<evidence type="ECO:0000256" key="1">
    <source>
        <dbReference type="ARBA" id="ARBA00022857"/>
    </source>
</evidence>
<feature type="domain" description="Enoyl reductase (ER)" evidence="3">
    <location>
        <begin position="10"/>
        <end position="309"/>
    </location>
</feature>
<dbReference type="SMART" id="SM00829">
    <property type="entry name" value="PKS_ER"/>
    <property type="match status" value="1"/>
</dbReference>
<dbReference type="RefSeq" id="WP_312883285.1">
    <property type="nucleotide sequence ID" value="NZ_JACHJY010000007.1"/>
</dbReference>
<accession>A0A7W7XEE3</accession>
<keyword evidence="1" id="KW-0521">NADP</keyword>
<dbReference type="EC" id="1.6.5.5" evidence="4"/>
<dbReference type="SUPFAM" id="SSF51735">
    <property type="entry name" value="NAD(P)-binding Rossmann-fold domains"/>
    <property type="match status" value="1"/>
</dbReference>
<evidence type="ECO:0000313" key="5">
    <source>
        <dbReference type="Proteomes" id="UP000582643"/>
    </source>
</evidence>
<dbReference type="GO" id="GO:0070402">
    <property type="term" value="F:NADPH binding"/>
    <property type="evidence" value="ECO:0007669"/>
    <property type="project" value="TreeGrafter"/>
</dbReference>
<dbReference type="AlphaFoldDB" id="A0A7W7XEE3"/>
<keyword evidence="5" id="KW-1185">Reference proteome</keyword>
<dbReference type="EMBL" id="JACHJY010000007">
    <property type="protein sequence ID" value="MBB4984138.1"/>
    <property type="molecule type" value="Genomic_DNA"/>
</dbReference>
<dbReference type="Proteomes" id="UP000582643">
    <property type="component" value="Unassembled WGS sequence"/>
</dbReference>
<protein>
    <submittedName>
        <fullName evidence="4">NADPH2:quinone reductase</fullName>
        <ecNumber evidence="4">1.6.5.5</ecNumber>
    </submittedName>
</protein>
<dbReference type="InterPro" id="IPR020843">
    <property type="entry name" value="ER"/>
</dbReference>
<dbReference type="PANTHER" id="PTHR48106">
    <property type="entry name" value="QUINONE OXIDOREDUCTASE PIG3-RELATED"/>
    <property type="match status" value="1"/>
</dbReference>
<dbReference type="Gene3D" id="3.90.180.10">
    <property type="entry name" value="Medium-chain alcohol dehydrogenases, catalytic domain"/>
    <property type="match status" value="1"/>
</dbReference>
<dbReference type="GO" id="GO:0003960">
    <property type="term" value="F:quinone reductase (NADPH) activity"/>
    <property type="evidence" value="ECO:0007669"/>
    <property type="project" value="UniProtKB-EC"/>
</dbReference>
<evidence type="ECO:0000313" key="4">
    <source>
        <dbReference type="EMBL" id="MBB4984138.1"/>
    </source>
</evidence>
<reference evidence="4 5" key="1">
    <citation type="submission" date="2020-08" db="EMBL/GenBank/DDBJ databases">
        <title>Genomic Encyclopedia of Type Strains, Phase III (KMG-III): the genomes of soil and plant-associated and newly described type strains.</title>
        <authorList>
            <person name="Whitman W."/>
        </authorList>
    </citation>
    <scope>NUCLEOTIDE SEQUENCE [LARGE SCALE GENOMIC DNA]</scope>
    <source>
        <strain evidence="4 5">SFB5A</strain>
    </source>
</reference>
<evidence type="ECO:0000256" key="2">
    <source>
        <dbReference type="ARBA" id="ARBA00023002"/>
    </source>
</evidence>
<name>A0A7W7XEE3_9ACTN</name>
<dbReference type="PANTHER" id="PTHR48106:SF13">
    <property type="entry name" value="QUINONE OXIDOREDUCTASE-RELATED"/>
    <property type="match status" value="1"/>
</dbReference>
<dbReference type="InterPro" id="IPR011032">
    <property type="entry name" value="GroES-like_sf"/>
</dbReference>
<dbReference type="Pfam" id="PF00107">
    <property type="entry name" value="ADH_zinc_N"/>
    <property type="match status" value="1"/>
</dbReference>
<dbReference type="SUPFAM" id="SSF50129">
    <property type="entry name" value="GroES-like"/>
    <property type="match status" value="1"/>
</dbReference>
<dbReference type="GO" id="GO:0035925">
    <property type="term" value="F:mRNA 3'-UTR AU-rich region binding"/>
    <property type="evidence" value="ECO:0007669"/>
    <property type="project" value="TreeGrafter"/>
</dbReference>